<protein>
    <submittedName>
        <fullName evidence="4">Response regulator</fullName>
    </submittedName>
</protein>
<dbReference type="Pfam" id="PF00072">
    <property type="entry name" value="Response_reg"/>
    <property type="match status" value="1"/>
</dbReference>
<evidence type="ECO:0000259" key="3">
    <source>
        <dbReference type="PROSITE" id="PS50110"/>
    </source>
</evidence>
<reference evidence="5" key="1">
    <citation type="journal article" date="2019" name="Int. J. Syst. Evol. Microbiol.">
        <title>The Global Catalogue of Microorganisms (GCM) 10K type strain sequencing project: providing services to taxonomists for standard genome sequencing and annotation.</title>
        <authorList>
            <consortium name="The Broad Institute Genomics Platform"/>
            <consortium name="The Broad Institute Genome Sequencing Center for Infectious Disease"/>
            <person name="Wu L."/>
            <person name="Ma J."/>
        </authorList>
    </citation>
    <scope>NUCLEOTIDE SEQUENCE [LARGE SCALE GENOMIC DNA]</scope>
    <source>
        <strain evidence="5">KCTC 52438</strain>
    </source>
</reference>
<keyword evidence="5" id="KW-1185">Reference proteome</keyword>
<dbReference type="Gene3D" id="3.40.50.2300">
    <property type="match status" value="1"/>
</dbReference>
<keyword evidence="1 2" id="KW-0597">Phosphoprotein</keyword>
<dbReference type="SUPFAM" id="SSF52172">
    <property type="entry name" value="CheY-like"/>
    <property type="match status" value="1"/>
</dbReference>
<dbReference type="InterPro" id="IPR011006">
    <property type="entry name" value="CheY-like_superfamily"/>
</dbReference>
<evidence type="ECO:0000313" key="5">
    <source>
        <dbReference type="Proteomes" id="UP001595476"/>
    </source>
</evidence>
<dbReference type="InterPro" id="IPR050595">
    <property type="entry name" value="Bact_response_regulator"/>
</dbReference>
<dbReference type="PANTHER" id="PTHR44591">
    <property type="entry name" value="STRESS RESPONSE REGULATOR PROTEIN 1"/>
    <property type="match status" value="1"/>
</dbReference>
<dbReference type="SMART" id="SM00448">
    <property type="entry name" value="REC"/>
    <property type="match status" value="1"/>
</dbReference>
<comment type="caution">
    <text evidence="4">The sequence shown here is derived from an EMBL/GenBank/DDBJ whole genome shotgun (WGS) entry which is preliminary data.</text>
</comment>
<accession>A0ABV7HKK2</accession>
<dbReference type="PANTHER" id="PTHR44591:SF19">
    <property type="entry name" value="TWO-COMPONENT RESPONSE REGULATOR-RELATED"/>
    <property type="match status" value="1"/>
</dbReference>
<evidence type="ECO:0000256" key="1">
    <source>
        <dbReference type="ARBA" id="ARBA00022553"/>
    </source>
</evidence>
<name>A0ABV7HKK2_9GAMM</name>
<feature type="domain" description="Response regulatory" evidence="3">
    <location>
        <begin position="5"/>
        <end position="128"/>
    </location>
</feature>
<dbReference type="PROSITE" id="PS50110">
    <property type="entry name" value="RESPONSE_REGULATORY"/>
    <property type="match status" value="1"/>
</dbReference>
<dbReference type="RefSeq" id="WP_386721811.1">
    <property type="nucleotide sequence ID" value="NZ_JBHRSZ010000005.1"/>
</dbReference>
<dbReference type="EMBL" id="JBHRSZ010000005">
    <property type="protein sequence ID" value="MFC3152051.1"/>
    <property type="molecule type" value="Genomic_DNA"/>
</dbReference>
<evidence type="ECO:0000256" key="2">
    <source>
        <dbReference type="PROSITE-ProRule" id="PRU00169"/>
    </source>
</evidence>
<organism evidence="4 5">
    <name type="scientific">Litoribrevibacter euphylliae</name>
    <dbReference type="NCBI Taxonomy" id="1834034"/>
    <lineage>
        <taxon>Bacteria</taxon>
        <taxon>Pseudomonadati</taxon>
        <taxon>Pseudomonadota</taxon>
        <taxon>Gammaproteobacteria</taxon>
        <taxon>Oceanospirillales</taxon>
        <taxon>Oceanospirillaceae</taxon>
        <taxon>Litoribrevibacter</taxon>
    </lineage>
</organism>
<dbReference type="Proteomes" id="UP001595476">
    <property type="component" value="Unassembled WGS sequence"/>
</dbReference>
<evidence type="ECO:0000313" key="4">
    <source>
        <dbReference type="EMBL" id="MFC3152051.1"/>
    </source>
</evidence>
<dbReference type="InterPro" id="IPR001789">
    <property type="entry name" value="Sig_transdc_resp-reg_receiver"/>
</dbReference>
<sequence length="133" mass="15401">MVKDYILCVDDDRTILMSLRAQLKRHYGDQYAYEIAESAEEAWEIIDELFSDGHKVDVVISDWLMPEVKGDQFLIDLHKVYPDIIKIMLTGQADQSAIERTKQYGNLAECFAKPWTIQELAETIEQAKMEQIS</sequence>
<feature type="modified residue" description="4-aspartylphosphate" evidence="2">
    <location>
        <position position="62"/>
    </location>
</feature>
<gene>
    <name evidence="4" type="ORF">ACFOEK_13495</name>
</gene>
<proteinExistence type="predicted"/>